<proteinExistence type="predicted"/>
<dbReference type="Proteomes" id="UP001179952">
    <property type="component" value="Unassembled WGS sequence"/>
</dbReference>
<dbReference type="EMBL" id="JAUJYN010000045">
    <property type="protein sequence ID" value="KAK1257381.1"/>
    <property type="molecule type" value="Genomic_DNA"/>
</dbReference>
<dbReference type="AlphaFoldDB" id="A0AAV8ZXU6"/>
<sequence length="53" mass="5727">MFIPMAVGLLDSKGKDMPLTSVHHEGLLHLVVSNGYIERSLSLSQCISTSSLL</sequence>
<accession>A0AAV8ZXU6</accession>
<evidence type="ECO:0000313" key="2">
    <source>
        <dbReference type="Proteomes" id="UP001179952"/>
    </source>
</evidence>
<reference evidence="1" key="2">
    <citation type="submission" date="2023-06" db="EMBL/GenBank/DDBJ databases">
        <authorList>
            <person name="Ma L."/>
            <person name="Liu K.-W."/>
            <person name="Li Z."/>
            <person name="Hsiao Y.-Y."/>
            <person name="Qi Y."/>
            <person name="Fu T."/>
            <person name="Tang G."/>
            <person name="Zhang D."/>
            <person name="Sun W.-H."/>
            <person name="Liu D.-K."/>
            <person name="Li Y."/>
            <person name="Chen G.-Z."/>
            <person name="Liu X.-D."/>
            <person name="Liao X.-Y."/>
            <person name="Jiang Y.-T."/>
            <person name="Yu X."/>
            <person name="Hao Y."/>
            <person name="Huang J."/>
            <person name="Zhao X.-W."/>
            <person name="Ke S."/>
            <person name="Chen Y.-Y."/>
            <person name="Wu W.-L."/>
            <person name="Hsu J.-L."/>
            <person name="Lin Y.-F."/>
            <person name="Huang M.-D."/>
            <person name="Li C.-Y."/>
            <person name="Huang L."/>
            <person name="Wang Z.-W."/>
            <person name="Zhao X."/>
            <person name="Zhong W.-Y."/>
            <person name="Peng D.-H."/>
            <person name="Ahmad S."/>
            <person name="Lan S."/>
            <person name="Zhang J.-S."/>
            <person name="Tsai W.-C."/>
            <person name="Van De Peer Y."/>
            <person name="Liu Z.-J."/>
        </authorList>
    </citation>
    <scope>NUCLEOTIDE SEQUENCE</scope>
    <source>
        <strain evidence="1">SCP</strain>
        <tissue evidence="1">Leaves</tissue>
    </source>
</reference>
<protein>
    <submittedName>
        <fullName evidence="1">Uncharacterized protein</fullName>
    </submittedName>
</protein>
<organism evidence="1 2">
    <name type="scientific">Acorus gramineus</name>
    <name type="common">Dwarf sweet flag</name>
    <dbReference type="NCBI Taxonomy" id="55184"/>
    <lineage>
        <taxon>Eukaryota</taxon>
        <taxon>Viridiplantae</taxon>
        <taxon>Streptophyta</taxon>
        <taxon>Embryophyta</taxon>
        <taxon>Tracheophyta</taxon>
        <taxon>Spermatophyta</taxon>
        <taxon>Magnoliopsida</taxon>
        <taxon>Liliopsida</taxon>
        <taxon>Acoraceae</taxon>
        <taxon>Acorus</taxon>
    </lineage>
</organism>
<comment type="caution">
    <text evidence="1">The sequence shown here is derived from an EMBL/GenBank/DDBJ whole genome shotgun (WGS) entry which is preliminary data.</text>
</comment>
<name>A0AAV8ZXU6_ACOGR</name>
<keyword evidence="2" id="KW-1185">Reference proteome</keyword>
<gene>
    <name evidence="1" type="ORF">QJS04_geneDACA023607</name>
</gene>
<reference evidence="1" key="1">
    <citation type="journal article" date="2023" name="Nat. Commun.">
        <title>Diploid and tetraploid genomes of Acorus and the evolution of monocots.</title>
        <authorList>
            <person name="Ma L."/>
            <person name="Liu K.W."/>
            <person name="Li Z."/>
            <person name="Hsiao Y.Y."/>
            <person name="Qi Y."/>
            <person name="Fu T."/>
            <person name="Tang G.D."/>
            <person name="Zhang D."/>
            <person name="Sun W.H."/>
            <person name="Liu D.K."/>
            <person name="Li Y."/>
            <person name="Chen G.Z."/>
            <person name="Liu X.D."/>
            <person name="Liao X.Y."/>
            <person name="Jiang Y.T."/>
            <person name="Yu X."/>
            <person name="Hao Y."/>
            <person name="Huang J."/>
            <person name="Zhao X.W."/>
            <person name="Ke S."/>
            <person name="Chen Y.Y."/>
            <person name="Wu W.L."/>
            <person name="Hsu J.L."/>
            <person name="Lin Y.F."/>
            <person name="Huang M.D."/>
            <person name="Li C.Y."/>
            <person name="Huang L."/>
            <person name="Wang Z.W."/>
            <person name="Zhao X."/>
            <person name="Zhong W.Y."/>
            <person name="Peng D.H."/>
            <person name="Ahmad S."/>
            <person name="Lan S."/>
            <person name="Zhang J.S."/>
            <person name="Tsai W.C."/>
            <person name="Van de Peer Y."/>
            <person name="Liu Z.J."/>
        </authorList>
    </citation>
    <scope>NUCLEOTIDE SEQUENCE</scope>
    <source>
        <strain evidence="1">SCP</strain>
    </source>
</reference>
<evidence type="ECO:0000313" key="1">
    <source>
        <dbReference type="EMBL" id="KAK1257381.1"/>
    </source>
</evidence>